<sequence length="269" mass="30205">MFSHCLSLTRQVDINSPSRILITPKQDVSELLLLEMLNFPLCEAIVSGITSDVRQVKLRVQPIVDITLQPLTLSALAGIERTTGQGFRLYQQLNERKASAINALKQGICIDVVPGQGVFFRVQTAHFYLVALEDDDHLVLEPPEVLTAKTVLARPLDYTAEPQTIAFELSELAQAEQDLKYYVTRVGLAHAPEMLHMVTRLQRQLESKRQWLFRQYCTVLERGNLAMSANNVSTHELQRRLALYEMLVADELKSLVNMMIGEDVGSASG</sequence>
<organism evidence="1 2">
    <name type="scientific">Shewanella mangrovi</name>
    <dbReference type="NCBI Taxonomy" id="1515746"/>
    <lineage>
        <taxon>Bacteria</taxon>
        <taxon>Pseudomonadati</taxon>
        <taxon>Pseudomonadota</taxon>
        <taxon>Gammaproteobacteria</taxon>
        <taxon>Alteromonadales</taxon>
        <taxon>Shewanellaceae</taxon>
        <taxon>Shewanella</taxon>
    </lineage>
</organism>
<keyword evidence="2" id="KW-1185">Reference proteome</keyword>
<protein>
    <submittedName>
        <fullName evidence="1">Uncharacterized protein</fullName>
    </submittedName>
</protein>
<dbReference type="Proteomes" id="UP000029264">
    <property type="component" value="Unassembled WGS sequence"/>
</dbReference>
<evidence type="ECO:0000313" key="2">
    <source>
        <dbReference type="Proteomes" id="UP000029264"/>
    </source>
</evidence>
<dbReference type="eggNOG" id="ENOG5031A7H">
    <property type="taxonomic scope" value="Bacteria"/>
</dbReference>
<proteinExistence type="predicted"/>
<reference evidence="1 2" key="1">
    <citation type="submission" date="2014-06" db="EMBL/GenBank/DDBJ databases">
        <title>Shewanella sp. YQH10.</title>
        <authorList>
            <person name="Liu Y."/>
            <person name="Zeng R."/>
        </authorList>
    </citation>
    <scope>NUCLEOTIDE SEQUENCE [LARGE SCALE GENOMIC DNA]</scope>
    <source>
        <strain evidence="1 2">YQH10</strain>
    </source>
</reference>
<dbReference type="STRING" id="1515746.HR45_04325"/>
<accession>A0A094JHE4</accession>
<name>A0A094JHE4_9GAMM</name>
<evidence type="ECO:0000313" key="1">
    <source>
        <dbReference type="EMBL" id="KFZ38657.1"/>
    </source>
</evidence>
<gene>
    <name evidence="1" type="ORF">HR45_04325</name>
</gene>
<dbReference type="AlphaFoldDB" id="A0A094JHE4"/>
<dbReference type="OrthoDB" id="6261638at2"/>
<dbReference type="RefSeq" id="WP_037440004.1">
    <property type="nucleotide sequence ID" value="NZ_JPEO01000002.1"/>
</dbReference>
<comment type="caution">
    <text evidence="1">The sequence shown here is derived from an EMBL/GenBank/DDBJ whole genome shotgun (WGS) entry which is preliminary data.</text>
</comment>
<dbReference type="EMBL" id="JPEO01000002">
    <property type="protein sequence ID" value="KFZ38657.1"/>
    <property type="molecule type" value="Genomic_DNA"/>
</dbReference>